<dbReference type="Pfam" id="PF00360">
    <property type="entry name" value="PHY"/>
    <property type="match status" value="1"/>
</dbReference>
<evidence type="ECO:0000256" key="6">
    <source>
        <dbReference type="ARBA" id="ARBA00022606"/>
    </source>
</evidence>
<dbReference type="InterPro" id="IPR036890">
    <property type="entry name" value="HATPase_C_sf"/>
</dbReference>
<dbReference type="Pfam" id="PF08446">
    <property type="entry name" value="PAS_2"/>
    <property type="match status" value="1"/>
</dbReference>
<dbReference type="InterPro" id="IPR001789">
    <property type="entry name" value="Sig_transdc_resp-reg_receiver"/>
</dbReference>
<dbReference type="CDD" id="cd16919">
    <property type="entry name" value="HATPase_CckA-like"/>
    <property type="match status" value="1"/>
</dbReference>
<evidence type="ECO:0000313" key="15">
    <source>
        <dbReference type="EMBL" id="QKE91663.1"/>
    </source>
</evidence>
<evidence type="ECO:0000256" key="4">
    <source>
        <dbReference type="ARBA" id="ARBA00022543"/>
    </source>
</evidence>
<dbReference type="EC" id="2.7.13.3" evidence="3"/>
<name>A0A6M8HT33_9PROT</name>
<dbReference type="InterPro" id="IPR016132">
    <property type="entry name" value="Phyto_chromo_attachment"/>
</dbReference>
<keyword evidence="8" id="KW-0418">Kinase</keyword>
<feature type="modified residue" description="4-aspartylphosphate" evidence="11">
    <location>
        <position position="884"/>
    </location>
</feature>
<dbReference type="GO" id="GO:0009584">
    <property type="term" value="P:detection of visible light"/>
    <property type="evidence" value="ECO:0007669"/>
    <property type="project" value="InterPro"/>
</dbReference>
<feature type="domain" description="Histidine kinase" evidence="13">
    <location>
        <begin position="586"/>
        <end position="811"/>
    </location>
</feature>
<dbReference type="Pfam" id="PF00072">
    <property type="entry name" value="Response_reg"/>
    <property type="match status" value="1"/>
</dbReference>
<dbReference type="SMART" id="SM00065">
    <property type="entry name" value="GAF"/>
    <property type="match status" value="1"/>
</dbReference>
<dbReference type="PROSITE" id="PS50110">
    <property type="entry name" value="RESPONSE_REGULATORY"/>
    <property type="match status" value="1"/>
</dbReference>
<keyword evidence="10" id="KW-0675">Receptor</keyword>
<keyword evidence="16" id="KW-1185">Reference proteome</keyword>
<evidence type="ECO:0000256" key="1">
    <source>
        <dbReference type="ARBA" id="ARBA00000085"/>
    </source>
</evidence>
<comment type="catalytic activity">
    <reaction evidence="1">
        <text>ATP + protein L-histidine = ADP + protein N-phospho-L-histidine.</text>
        <dbReference type="EC" id="2.7.13.3"/>
    </reaction>
</comment>
<dbReference type="SUPFAM" id="SSF52172">
    <property type="entry name" value="CheY-like"/>
    <property type="match status" value="1"/>
</dbReference>
<dbReference type="Pfam" id="PF01590">
    <property type="entry name" value="GAF"/>
    <property type="match status" value="1"/>
</dbReference>
<dbReference type="CDD" id="cd18161">
    <property type="entry name" value="REC_hyHK_blue-like"/>
    <property type="match status" value="1"/>
</dbReference>
<dbReference type="InterPro" id="IPR043150">
    <property type="entry name" value="Phytochrome_PHY_sf"/>
</dbReference>
<dbReference type="Pfam" id="PF02518">
    <property type="entry name" value="HATPase_c"/>
    <property type="match status" value="1"/>
</dbReference>
<dbReference type="AlphaFoldDB" id="A0A6M8HT33"/>
<dbReference type="PANTHER" id="PTHR43065:SF42">
    <property type="entry name" value="TWO-COMPONENT SENSOR PPRA"/>
    <property type="match status" value="1"/>
</dbReference>
<comment type="similarity">
    <text evidence="2">In the N-terminal section; belongs to the phytochrome family.</text>
</comment>
<feature type="domain" description="Response regulatory" evidence="14">
    <location>
        <begin position="834"/>
        <end position="950"/>
    </location>
</feature>
<dbReference type="InterPro" id="IPR035965">
    <property type="entry name" value="PAS-like_dom_sf"/>
</dbReference>
<dbReference type="PRINTS" id="PR00344">
    <property type="entry name" value="BCTRLSENSOR"/>
</dbReference>
<dbReference type="PROSITE" id="PS50046">
    <property type="entry name" value="PHYTOCHROME_2"/>
    <property type="match status" value="1"/>
</dbReference>
<sequence>MVDRPGIKIVTSGCRAPVRLGCRMCTEGGSRWRSKISMSSARIVGSDQHFSALNDLDCTREPIHQPGSIQPHGALLAISPSADLTIVAGSRNIGRILECDLALSGIIGLAIGDILGLDFARSVQIRLRNGELRAEAPWQSMLELMSNGRPVLLDASVHLHNELILVELQHAGMQGLDAAGLLRKLQNILAGLRDAENSLEELAGVAAQAIRHLVGYERVLIYRFDADWNGVAIAEDKEADWDFSLVGIRFPASDIPAQARRLYERSPMRCVVDRDATPVPLDRMPDLLDDPLSQGPIDLSFAQLRSLSPVHLQIHRELGINGTMSLSIMRDQKLWGLVVCHHRLPHHPSASQKSAASLITNAFALGISATERNHVEQARREDLDRLSTLLAYMAEADSVTSALTTGTTTIGNLLSSSGAAVLYDGEVALVGRTPSEAEVRELAEWLRVHRGNTTLFHTNRLSVELPSWDRLTSVASGVMAVFLSSDQRDMLLWFRPDEPELISWGSGAHLSPESKASRPAPMSFTRWSEVQRGVAVPWTNWESEIAETLRHGITEVIVRALHRIRDLNEKLRQAQKMEAVGQLTGGIAHDFNNLLAGIIGSLELLQIRVGQGRIGEIDRYIAMAMTSANRAASLTHRLLSFSRRQTLDSKPVDVNQLTTSMEDLIRRTVGPAIKVETVIAVSLWKALCDANQLESALLNLAINARDAMPDGGRLSIEAANARVDDDYGQRHPEILAGQYVVVSITDTGTGMTPEVVGRVFEPFFTTKPLGQGTGLGLSMVYGFAKQSNGYTRIESEPGRGTSVHIYLPRAPGIVELEPSVTLSLSDSAVSSGETVLVVDDEPVMRMLIGDMLRDLGFVVLEAADGAEGLRVLQATQGVDLLISDVGLPGGMNGRQLADAARVQRPQLKVLFITGYAGSMLVGDGVLEPAMHVITKPFALDVLAAKIREMI</sequence>
<dbReference type="SUPFAM" id="SSF55781">
    <property type="entry name" value="GAF domain-like"/>
    <property type="match status" value="2"/>
</dbReference>
<dbReference type="PANTHER" id="PTHR43065">
    <property type="entry name" value="SENSOR HISTIDINE KINASE"/>
    <property type="match status" value="1"/>
</dbReference>
<evidence type="ECO:0000256" key="11">
    <source>
        <dbReference type="PROSITE-ProRule" id="PRU00169"/>
    </source>
</evidence>
<keyword evidence="7" id="KW-0808">Transferase</keyword>
<dbReference type="RefSeq" id="WP_172443490.1">
    <property type="nucleotide sequence ID" value="NZ_CP053708.1"/>
</dbReference>
<dbReference type="Pfam" id="PF00512">
    <property type="entry name" value="HisKA"/>
    <property type="match status" value="1"/>
</dbReference>
<dbReference type="SUPFAM" id="SSF55785">
    <property type="entry name" value="PYP-like sensor domain (PAS domain)"/>
    <property type="match status" value="1"/>
</dbReference>
<keyword evidence="4" id="KW-0600">Photoreceptor protein</keyword>
<dbReference type="InterPro" id="IPR005467">
    <property type="entry name" value="His_kinase_dom"/>
</dbReference>
<accession>A0A6M8HT33</accession>
<dbReference type="InterPro" id="IPR013654">
    <property type="entry name" value="PAS_2"/>
</dbReference>
<dbReference type="InterPro" id="IPR029016">
    <property type="entry name" value="GAF-like_dom_sf"/>
</dbReference>
<dbReference type="SMART" id="SM00448">
    <property type="entry name" value="REC"/>
    <property type="match status" value="1"/>
</dbReference>
<keyword evidence="5 11" id="KW-0597">Phosphoprotein</keyword>
<gene>
    <name evidence="15" type="ORF">HN018_17955</name>
</gene>
<dbReference type="InterPro" id="IPR004358">
    <property type="entry name" value="Sig_transdc_His_kin-like_C"/>
</dbReference>
<protein>
    <recommendedName>
        <fullName evidence="3">histidine kinase</fullName>
        <ecNumber evidence="3">2.7.13.3</ecNumber>
    </recommendedName>
</protein>
<evidence type="ECO:0000256" key="9">
    <source>
        <dbReference type="ARBA" id="ARBA00022991"/>
    </source>
</evidence>
<dbReference type="InterPro" id="IPR003661">
    <property type="entry name" value="HisK_dim/P_dom"/>
</dbReference>
<dbReference type="GO" id="GO:0006355">
    <property type="term" value="P:regulation of DNA-templated transcription"/>
    <property type="evidence" value="ECO:0007669"/>
    <property type="project" value="InterPro"/>
</dbReference>
<evidence type="ECO:0000256" key="5">
    <source>
        <dbReference type="ARBA" id="ARBA00022553"/>
    </source>
</evidence>
<evidence type="ECO:0000256" key="3">
    <source>
        <dbReference type="ARBA" id="ARBA00012438"/>
    </source>
</evidence>
<dbReference type="InterPro" id="IPR013515">
    <property type="entry name" value="Phytochrome_cen-reg"/>
</dbReference>
<dbReference type="Proteomes" id="UP000500767">
    <property type="component" value="Chromosome"/>
</dbReference>
<dbReference type="Gene3D" id="3.40.50.2300">
    <property type="match status" value="1"/>
</dbReference>
<evidence type="ECO:0000259" key="12">
    <source>
        <dbReference type="PROSITE" id="PS50046"/>
    </source>
</evidence>
<dbReference type="GO" id="GO:0000155">
    <property type="term" value="F:phosphorelay sensor kinase activity"/>
    <property type="evidence" value="ECO:0007669"/>
    <property type="project" value="InterPro"/>
</dbReference>
<evidence type="ECO:0000256" key="7">
    <source>
        <dbReference type="ARBA" id="ARBA00022679"/>
    </source>
</evidence>
<dbReference type="SUPFAM" id="SSF47384">
    <property type="entry name" value="Homodimeric domain of signal transducing histidine kinase"/>
    <property type="match status" value="1"/>
</dbReference>
<dbReference type="InterPro" id="IPR011006">
    <property type="entry name" value="CheY-like_superfamily"/>
</dbReference>
<proteinExistence type="inferred from homology"/>
<evidence type="ECO:0000259" key="14">
    <source>
        <dbReference type="PROSITE" id="PS50110"/>
    </source>
</evidence>
<dbReference type="Gene3D" id="1.10.287.130">
    <property type="match status" value="1"/>
</dbReference>
<dbReference type="SUPFAM" id="SSF55874">
    <property type="entry name" value="ATPase domain of HSP90 chaperone/DNA topoisomerase II/histidine kinase"/>
    <property type="match status" value="1"/>
</dbReference>
<dbReference type="InterPro" id="IPR036097">
    <property type="entry name" value="HisK_dim/P_sf"/>
</dbReference>
<reference evidence="15 16" key="1">
    <citation type="journal article" date="2014" name="World J. Microbiol. Biotechnol.">
        <title>Biodiversity and physiological characteristics of Antarctic and Arctic lichens-associated bacteria.</title>
        <authorList>
            <person name="Lee Y.M."/>
            <person name="Kim E.H."/>
            <person name="Lee H.K."/>
            <person name="Hong S.G."/>
        </authorList>
    </citation>
    <scope>NUCLEOTIDE SEQUENCE [LARGE SCALE GENOMIC DNA]</scope>
    <source>
        <strain evidence="15 16">PAMC 26569</strain>
    </source>
</reference>
<dbReference type="SMART" id="SM00388">
    <property type="entry name" value="HisKA"/>
    <property type="match status" value="1"/>
</dbReference>
<dbReference type="GO" id="GO:0009881">
    <property type="term" value="F:photoreceptor activity"/>
    <property type="evidence" value="ECO:0007669"/>
    <property type="project" value="UniProtKB-KW"/>
</dbReference>
<dbReference type="SMART" id="SM00387">
    <property type="entry name" value="HATPase_c"/>
    <property type="match status" value="1"/>
</dbReference>
<dbReference type="PROSITE" id="PS50109">
    <property type="entry name" value="HIS_KIN"/>
    <property type="match status" value="1"/>
</dbReference>
<feature type="domain" description="Phytochrome chromophore attachment site" evidence="12">
    <location>
        <begin position="198"/>
        <end position="342"/>
    </location>
</feature>
<dbReference type="Gene3D" id="3.30.450.270">
    <property type="match status" value="1"/>
</dbReference>
<dbReference type="CDD" id="cd00082">
    <property type="entry name" value="HisKA"/>
    <property type="match status" value="1"/>
</dbReference>
<organism evidence="15 16">
    <name type="scientific">Lichenicola cladoniae</name>
    <dbReference type="NCBI Taxonomy" id="1484109"/>
    <lineage>
        <taxon>Bacteria</taxon>
        <taxon>Pseudomonadati</taxon>
        <taxon>Pseudomonadota</taxon>
        <taxon>Alphaproteobacteria</taxon>
        <taxon>Acetobacterales</taxon>
        <taxon>Acetobacteraceae</taxon>
        <taxon>Lichenicola</taxon>
    </lineage>
</organism>
<evidence type="ECO:0000256" key="2">
    <source>
        <dbReference type="ARBA" id="ARBA00006402"/>
    </source>
</evidence>
<dbReference type="InterPro" id="IPR003018">
    <property type="entry name" value="GAF"/>
</dbReference>
<dbReference type="Gene3D" id="3.30.450.40">
    <property type="match status" value="1"/>
</dbReference>
<dbReference type="EMBL" id="CP053708">
    <property type="protein sequence ID" value="QKE91663.1"/>
    <property type="molecule type" value="Genomic_DNA"/>
</dbReference>
<keyword evidence="9" id="KW-0157">Chromophore</keyword>
<evidence type="ECO:0000313" key="16">
    <source>
        <dbReference type="Proteomes" id="UP000500767"/>
    </source>
</evidence>
<keyword evidence="6" id="KW-0716">Sensory transduction</keyword>
<dbReference type="Gene3D" id="3.30.565.10">
    <property type="entry name" value="Histidine kinase-like ATPase, C-terminal domain"/>
    <property type="match status" value="1"/>
</dbReference>
<evidence type="ECO:0000256" key="8">
    <source>
        <dbReference type="ARBA" id="ARBA00022777"/>
    </source>
</evidence>
<evidence type="ECO:0000256" key="10">
    <source>
        <dbReference type="ARBA" id="ARBA00023170"/>
    </source>
</evidence>
<dbReference type="KEGG" id="lck:HN018_17955"/>
<evidence type="ECO:0000259" key="13">
    <source>
        <dbReference type="PROSITE" id="PS50109"/>
    </source>
</evidence>
<dbReference type="InterPro" id="IPR003594">
    <property type="entry name" value="HATPase_dom"/>
</dbReference>
<dbReference type="Gene3D" id="3.30.450.20">
    <property type="entry name" value="PAS domain"/>
    <property type="match status" value="1"/>
</dbReference>